<evidence type="ECO:0000313" key="2">
    <source>
        <dbReference type="Proteomes" id="UP000594014"/>
    </source>
</evidence>
<name>A0ACD1AHD2_9FIRM</name>
<sequence>MAYQENLPDIQKRGLKSDFENYKEKYKDILMMKREDGILELKLHTDGGVFTHSWFWHEAFPAALSEIGNDPENQVIILTAVGDRWMGTNPHVWEKTMHEWGPDAVNKAKFETTRILSNIVFNIDVPIISAINGPGGHFEYALACDLTICTENAVFNDLHFLGGSSPGDGLGLAYQHIMGTKKAAYYCYTGKDIDAKTALELGMVNEIVPREQLLDRAWEIARYIMAHPRVMRYVTHAQLMRPWKKALVEDQDMHTFSMTYANLLIEKPPFEFIKEMRSIGRL</sequence>
<proteinExistence type="predicted"/>
<protein>
    <submittedName>
        <fullName evidence="1">Enoyl-CoA hydratase/isomerase family protein</fullName>
    </submittedName>
</protein>
<gene>
    <name evidence="1" type="ORF">FRZ06_21160</name>
</gene>
<accession>A0ACD1AHD2</accession>
<dbReference type="EMBL" id="CP042469">
    <property type="protein sequence ID" value="QOX65679.1"/>
    <property type="molecule type" value="Genomic_DNA"/>
</dbReference>
<organism evidence="1 2">
    <name type="scientific">Anoxybacterium hadale</name>
    <dbReference type="NCBI Taxonomy" id="3408580"/>
    <lineage>
        <taxon>Bacteria</taxon>
        <taxon>Bacillati</taxon>
        <taxon>Bacillota</taxon>
        <taxon>Clostridia</taxon>
        <taxon>Peptostreptococcales</taxon>
        <taxon>Anaerovoracaceae</taxon>
        <taxon>Anoxybacterium</taxon>
    </lineage>
</organism>
<reference evidence="1" key="1">
    <citation type="submission" date="2019-08" db="EMBL/GenBank/DDBJ databases">
        <title>Genome sequence of Clostridiales bacterium MT110.</title>
        <authorList>
            <person name="Cao J."/>
        </authorList>
    </citation>
    <scope>NUCLEOTIDE SEQUENCE</scope>
    <source>
        <strain evidence="1">MT110</strain>
    </source>
</reference>
<evidence type="ECO:0000313" key="1">
    <source>
        <dbReference type="EMBL" id="QOX65679.1"/>
    </source>
</evidence>
<keyword evidence="2" id="KW-1185">Reference proteome</keyword>
<dbReference type="Proteomes" id="UP000594014">
    <property type="component" value="Chromosome"/>
</dbReference>